<dbReference type="Proteomes" id="UP000610456">
    <property type="component" value="Unassembled WGS sequence"/>
</dbReference>
<dbReference type="EMBL" id="BMXB01000002">
    <property type="protein sequence ID" value="GHA29363.1"/>
    <property type="molecule type" value="Genomic_DNA"/>
</dbReference>
<dbReference type="Gene3D" id="3.40.50.620">
    <property type="entry name" value="HUPs"/>
    <property type="match status" value="1"/>
</dbReference>
<evidence type="ECO:0000256" key="1">
    <source>
        <dbReference type="ARBA" id="ARBA00004496"/>
    </source>
</evidence>
<keyword evidence="4 8" id="KW-0819">tRNA processing</keyword>
<dbReference type="AlphaFoldDB" id="A0A918VW96"/>
<dbReference type="GO" id="GO:0005737">
    <property type="term" value="C:cytoplasm"/>
    <property type="evidence" value="ECO:0007669"/>
    <property type="project" value="UniProtKB-SubCell"/>
</dbReference>
<dbReference type="PANTHER" id="PTHR43033">
    <property type="entry name" value="TRNA(ILE)-LYSIDINE SYNTHASE-RELATED"/>
    <property type="match status" value="1"/>
</dbReference>
<comment type="domain">
    <text evidence="8">The N-terminal region contains the highly conserved SGGXDS motif, predicted to be a P-loop motif involved in ATP binding.</text>
</comment>
<keyword evidence="6 8" id="KW-0067">ATP-binding</keyword>
<keyword evidence="11" id="KW-1185">Reference proteome</keyword>
<evidence type="ECO:0000256" key="2">
    <source>
        <dbReference type="ARBA" id="ARBA00022490"/>
    </source>
</evidence>
<comment type="subcellular location">
    <subcellularLocation>
        <location evidence="1 8">Cytoplasm</location>
    </subcellularLocation>
</comment>
<proteinExistence type="inferred from homology"/>
<dbReference type="HAMAP" id="MF_01161">
    <property type="entry name" value="tRNA_Ile_lys_synt"/>
    <property type="match status" value="1"/>
</dbReference>
<sequence>MLEAFKNHLREQFPPLHKAKLLIAISGGVDSVVLTHLCKESGMRISLAHCNFHLRGEESDGDELFVQEFADALDLEVFTEHFDTEAYAEESKTSVQMAARDLRYQWFGELQRDLKFDYLLTAHHSNDDLETFMINFIRGTGLDGLTGIPESNDGILRPLLPFSRKEIEDYAHKNHLKWREDSSNLSTKYLRNRIRHEIIPGLEELNPQLLQSFKKTQQHLKESALLVEDYISAIFPKIAKKNQDGYSFNIKLLKTIPNTKAILYELFKPFGFTEWNDVLHLLDAQAGKIVYSKTHRLVKDREKLLLTTIPSEEDNFKFEISEEEAVLMLPVGTFHLETVETISEANQNEIFVDKNKLDFPLIVRKWQKGDYFYPFGMEGKKKLSKFFKDNKLSLPQKENSRILSSNDKVVWVIGHRADARFAVDQSTSKILKITYTP</sequence>
<dbReference type="GO" id="GO:0005524">
    <property type="term" value="F:ATP binding"/>
    <property type="evidence" value="ECO:0007669"/>
    <property type="project" value="UniProtKB-UniRule"/>
</dbReference>
<organism evidence="10 11">
    <name type="scientific">Salinimicrobium marinum</name>
    <dbReference type="NCBI Taxonomy" id="680283"/>
    <lineage>
        <taxon>Bacteria</taxon>
        <taxon>Pseudomonadati</taxon>
        <taxon>Bacteroidota</taxon>
        <taxon>Flavobacteriia</taxon>
        <taxon>Flavobacteriales</taxon>
        <taxon>Flavobacteriaceae</taxon>
        <taxon>Salinimicrobium</taxon>
    </lineage>
</organism>
<keyword evidence="2 8" id="KW-0963">Cytoplasm</keyword>
<dbReference type="GO" id="GO:0006400">
    <property type="term" value="P:tRNA modification"/>
    <property type="evidence" value="ECO:0007669"/>
    <property type="project" value="UniProtKB-UniRule"/>
</dbReference>
<evidence type="ECO:0000256" key="6">
    <source>
        <dbReference type="ARBA" id="ARBA00022840"/>
    </source>
</evidence>
<dbReference type="RefSeq" id="WP_189603437.1">
    <property type="nucleotide sequence ID" value="NZ_BMXB01000002.1"/>
</dbReference>
<dbReference type="NCBIfam" id="TIGR02432">
    <property type="entry name" value="lysidine_TilS_N"/>
    <property type="match status" value="1"/>
</dbReference>
<comment type="function">
    <text evidence="8">Ligates lysine onto the cytidine present at position 34 of the AUA codon-specific tRNA(Ile) that contains the anticodon CAU, in an ATP-dependent manner. Cytidine is converted to lysidine, thus changing the amino acid specificity of the tRNA from methionine to isoleucine.</text>
</comment>
<comment type="similarity">
    <text evidence="8">Belongs to the tRNA(Ile)-lysidine synthase family.</text>
</comment>
<dbReference type="EC" id="6.3.4.19" evidence="8"/>
<dbReference type="Pfam" id="PF01171">
    <property type="entry name" value="ATP_bind_3"/>
    <property type="match status" value="1"/>
</dbReference>
<keyword evidence="3 8" id="KW-0436">Ligase</keyword>
<evidence type="ECO:0000313" key="10">
    <source>
        <dbReference type="EMBL" id="GHA29363.1"/>
    </source>
</evidence>
<evidence type="ECO:0000313" key="11">
    <source>
        <dbReference type="Proteomes" id="UP000610456"/>
    </source>
</evidence>
<dbReference type="SUPFAM" id="SSF56037">
    <property type="entry name" value="PheT/TilS domain"/>
    <property type="match status" value="1"/>
</dbReference>
<evidence type="ECO:0000256" key="8">
    <source>
        <dbReference type="HAMAP-Rule" id="MF_01161"/>
    </source>
</evidence>
<dbReference type="CDD" id="cd01992">
    <property type="entry name" value="TilS_N"/>
    <property type="match status" value="1"/>
</dbReference>
<evidence type="ECO:0000256" key="7">
    <source>
        <dbReference type="ARBA" id="ARBA00048539"/>
    </source>
</evidence>
<evidence type="ECO:0000256" key="3">
    <source>
        <dbReference type="ARBA" id="ARBA00022598"/>
    </source>
</evidence>
<comment type="caution">
    <text evidence="10">The sequence shown here is derived from an EMBL/GenBank/DDBJ whole genome shotgun (WGS) entry which is preliminary data.</text>
</comment>
<dbReference type="Pfam" id="PF11734">
    <property type="entry name" value="TilS_C"/>
    <property type="match status" value="1"/>
</dbReference>
<dbReference type="NCBIfam" id="TIGR02433">
    <property type="entry name" value="lysidine_TilS_C"/>
    <property type="match status" value="1"/>
</dbReference>
<evidence type="ECO:0000256" key="4">
    <source>
        <dbReference type="ARBA" id="ARBA00022694"/>
    </source>
</evidence>
<dbReference type="InterPro" id="IPR012795">
    <property type="entry name" value="tRNA_Ile_lys_synt_N"/>
</dbReference>
<reference evidence="10" key="2">
    <citation type="submission" date="2020-09" db="EMBL/GenBank/DDBJ databases">
        <authorList>
            <person name="Sun Q."/>
            <person name="Kim S."/>
        </authorList>
    </citation>
    <scope>NUCLEOTIDE SEQUENCE</scope>
    <source>
        <strain evidence="10">KCTC 12719</strain>
    </source>
</reference>
<gene>
    <name evidence="8 10" type="primary">tilS</name>
    <name evidence="10" type="ORF">GCM10007103_08220</name>
</gene>
<dbReference type="InterPro" id="IPR014729">
    <property type="entry name" value="Rossmann-like_a/b/a_fold"/>
</dbReference>
<evidence type="ECO:0000259" key="9">
    <source>
        <dbReference type="SMART" id="SM00977"/>
    </source>
</evidence>
<protein>
    <recommendedName>
        <fullName evidence="8">tRNA(Ile)-lysidine synthase</fullName>
        <ecNumber evidence="8">6.3.4.19</ecNumber>
    </recommendedName>
    <alternativeName>
        <fullName evidence="8">tRNA(Ile)-2-lysyl-cytidine synthase</fullName>
    </alternativeName>
    <alternativeName>
        <fullName evidence="8">tRNA(Ile)-lysidine synthetase</fullName>
    </alternativeName>
</protein>
<name>A0A918VW96_9FLAO</name>
<accession>A0A918VW96</accession>
<reference evidence="10" key="1">
    <citation type="journal article" date="2014" name="Int. J. Syst. Evol. Microbiol.">
        <title>Complete genome sequence of Corynebacterium casei LMG S-19264T (=DSM 44701T), isolated from a smear-ripened cheese.</title>
        <authorList>
            <consortium name="US DOE Joint Genome Institute (JGI-PGF)"/>
            <person name="Walter F."/>
            <person name="Albersmeier A."/>
            <person name="Kalinowski J."/>
            <person name="Ruckert C."/>
        </authorList>
    </citation>
    <scope>NUCLEOTIDE SEQUENCE</scope>
    <source>
        <strain evidence="10">KCTC 12719</strain>
    </source>
</reference>
<evidence type="ECO:0000256" key="5">
    <source>
        <dbReference type="ARBA" id="ARBA00022741"/>
    </source>
</evidence>
<dbReference type="InterPro" id="IPR012796">
    <property type="entry name" value="Lysidine-tRNA-synth_C"/>
</dbReference>
<keyword evidence="5 8" id="KW-0547">Nucleotide-binding</keyword>
<dbReference type="InterPro" id="IPR012094">
    <property type="entry name" value="tRNA_Ile_lys_synt"/>
</dbReference>
<dbReference type="InterPro" id="IPR011063">
    <property type="entry name" value="TilS/TtcA_N"/>
</dbReference>
<dbReference type="SUPFAM" id="SSF52402">
    <property type="entry name" value="Adenine nucleotide alpha hydrolases-like"/>
    <property type="match status" value="1"/>
</dbReference>
<dbReference type="SMART" id="SM00977">
    <property type="entry name" value="TilS_C"/>
    <property type="match status" value="1"/>
</dbReference>
<comment type="catalytic activity">
    <reaction evidence="7 8">
        <text>cytidine(34) in tRNA(Ile2) + L-lysine + ATP = lysidine(34) in tRNA(Ile2) + AMP + diphosphate + H(+)</text>
        <dbReference type="Rhea" id="RHEA:43744"/>
        <dbReference type="Rhea" id="RHEA-COMP:10625"/>
        <dbReference type="Rhea" id="RHEA-COMP:10670"/>
        <dbReference type="ChEBI" id="CHEBI:15378"/>
        <dbReference type="ChEBI" id="CHEBI:30616"/>
        <dbReference type="ChEBI" id="CHEBI:32551"/>
        <dbReference type="ChEBI" id="CHEBI:33019"/>
        <dbReference type="ChEBI" id="CHEBI:82748"/>
        <dbReference type="ChEBI" id="CHEBI:83665"/>
        <dbReference type="ChEBI" id="CHEBI:456215"/>
        <dbReference type="EC" id="6.3.4.19"/>
    </reaction>
</comment>
<feature type="binding site" evidence="8">
    <location>
        <begin position="26"/>
        <end position="31"/>
    </location>
    <ligand>
        <name>ATP</name>
        <dbReference type="ChEBI" id="CHEBI:30616"/>
    </ligand>
</feature>
<dbReference type="PANTHER" id="PTHR43033:SF1">
    <property type="entry name" value="TRNA(ILE)-LYSIDINE SYNTHASE-RELATED"/>
    <property type="match status" value="1"/>
</dbReference>
<feature type="domain" description="Lysidine-tRNA(Ile) synthetase C-terminal" evidence="9">
    <location>
        <begin position="361"/>
        <end position="433"/>
    </location>
</feature>
<dbReference type="GO" id="GO:0032267">
    <property type="term" value="F:tRNA(Ile)-lysidine synthase activity"/>
    <property type="evidence" value="ECO:0007669"/>
    <property type="project" value="UniProtKB-EC"/>
</dbReference>